<reference evidence="2 3" key="1">
    <citation type="submission" date="2024-03" db="EMBL/GenBank/DDBJ databases">
        <title>Complete Genome Sequence and Annotation of Ignatzschineria larvae DSM 13226.</title>
        <authorList>
            <person name="Cantrell E."/>
            <person name="Burcham Z.M."/>
        </authorList>
    </citation>
    <scope>NUCLEOTIDE SEQUENCE [LARGE SCALE GENOMIC DNA]</scope>
    <source>
        <strain evidence="2 3">DSM 13226</strain>
    </source>
</reference>
<feature type="chain" id="PRO_5047550775" evidence="1">
    <location>
        <begin position="34"/>
        <end position="170"/>
    </location>
</feature>
<keyword evidence="3" id="KW-1185">Reference proteome</keyword>
<name>A0ABZ3BXY8_9GAMM</name>
<dbReference type="RefSeq" id="WP_051396042.1">
    <property type="nucleotide sequence ID" value="NZ_AZOD01000002.1"/>
</dbReference>
<dbReference type="InterPro" id="IPR024651">
    <property type="entry name" value="FAD-SLDH_ssu"/>
</dbReference>
<dbReference type="InterPro" id="IPR006311">
    <property type="entry name" value="TAT_signal"/>
</dbReference>
<dbReference type="PROSITE" id="PS51318">
    <property type="entry name" value="TAT"/>
    <property type="match status" value="1"/>
</dbReference>
<accession>A0ABZ3BXY8</accession>
<feature type="signal peptide" evidence="1">
    <location>
        <begin position="1"/>
        <end position="33"/>
    </location>
</feature>
<proteinExistence type="predicted"/>
<evidence type="ECO:0000256" key="1">
    <source>
        <dbReference type="SAM" id="SignalP"/>
    </source>
</evidence>
<gene>
    <name evidence="2" type="ORF">WMO13_08465</name>
</gene>
<keyword evidence="1" id="KW-0732">Signal</keyword>
<sequence length="170" mass="19231">MNQYIPNDPSRRKFLMSGCAVSALMLISPLSFAQNLVHQEADLKLANFLTNKQLDPQLVARAFDALSKVSSTFKTDAAELSAYIQDKGFSSIDTLKNDPLFKQRYVNTARDIISTFYLGYAGTPIQQRAHDGVEFVTYTEIETYKLTQKYTPIPGYSHWTTNYWATLPKA</sequence>
<evidence type="ECO:0000313" key="2">
    <source>
        <dbReference type="EMBL" id="WZW87391.1"/>
    </source>
</evidence>
<organism evidence="2 3">
    <name type="scientific">Ignatzschineria larvae DSM 13226</name>
    <dbReference type="NCBI Taxonomy" id="1111732"/>
    <lineage>
        <taxon>Bacteria</taxon>
        <taxon>Pseudomonadati</taxon>
        <taxon>Pseudomonadota</taxon>
        <taxon>Gammaproteobacteria</taxon>
        <taxon>Cardiobacteriales</taxon>
        <taxon>Ignatzschineriaceae</taxon>
        <taxon>Ignatzschineria</taxon>
    </lineage>
</organism>
<dbReference type="Pfam" id="PF12318">
    <property type="entry name" value="FAD-SLDH"/>
    <property type="match status" value="1"/>
</dbReference>
<evidence type="ECO:0000313" key="3">
    <source>
        <dbReference type="Proteomes" id="UP001449178"/>
    </source>
</evidence>
<dbReference type="Proteomes" id="UP001449178">
    <property type="component" value="Chromosome"/>
</dbReference>
<dbReference type="EMBL" id="CP150637">
    <property type="protein sequence ID" value="WZW87391.1"/>
    <property type="molecule type" value="Genomic_DNA"/>
</dbReference>
<protein>
    <submittedName>
        <fullName evidence="2">Sugar dehydrogenase complex small subunit</fullName>
    </submittedName>
</protein>